<dbReference type="EMBL" id="MEHA01000002">
    <property type="protein sequence ID" value="ODR55038.1"/>
    <property type="molecule type" value="Genomic_DNA"/>
</dbReference>
<dbReference type="PANTHER" id="PTHR13748:SF62">
    <property type="entry name" value="COBW DOMAIN-CONTAINING PROTEIN"/>
    <property type="match status" value="1"/>
</dbReference>
<dbReference type="Proteomes" id="UP000094067">
    <property type="component" value="Unassembled WGS sequence"/>
</dbReference>
<evidence type="ECO:0000259" key="1">
    <source>
        <dbReference type="Pfam" id="PF02492"/>
    </source>
</evidence>
<sequence>MTEVYLITGFLGAGKTCFVKNMVKALPHETMDIIVNEFGREGIDGALLHKTGLQVKEIVNGSIFCTCRLDQFEEALASSLSRKPEAILVEASGLSDPMNIRRVLDSVDGSGKLHYAGAWCLVDALNFPKVYQTAVAVKKQLAVSDVFIVNKTDLASEAVLQKTLGILKEARPECPVYTTSFGQVQPRWILPVEIPEAERGGRGIYQMDITNKSYLLEIKDSFTKQEFEAFLDRFIRDTYRVKGFVRLEGRLYLADCTSDRRQLLPWEMLPGEKEPEGINRVVILGGSGLPTAGSVKKACSGLEDKIISFK</sequence>
<evidence type="ECO:0000313" key="2">
    <source>
        <dbReference type="EMBL" id="ODM07300.1"/>
    </source>
</evidence>
<evidence type="ECO:0000313" key="7">
    <source>
        <dbReference type="Proteomes" id="UP000094869"/>
    </source>
</evidence>
<reference evidence="2 5" key="1">
    <citation type="submission" date="2016-07" db="EMBL/GenBank/DDBJ databases">
        <title>Characterization of isolates of Eisenbergiella tayi derived from blood cultures, using whole genome sequencing.</title>
        <authorList>
            <person name="Burdz T."/>
            <person name="Wiebe D."/>
            <person name="Huynh C."/>
            <person name="Bernard K."/>
        </authorList>
    </citation>
    <scope>NUCLEOTIDE SEQUENCE [LARGE SCALE GENOMIC DNA]</scope>
    <source>
        <strain evidence="2 5">NML 110608</strain>
    </source>
</reference>
<comment type="caution">
    <text evidence="2">The sequence shown here is derived from an EMBL/GenBank/DDBJ whole genome shotgun (WGS) entry which is preliminary data.</text>
</comment>
<name>A0A1E3AF05_9FIRM</name>
<dbReference type="EMBL" id="MCGH01000002">
    <property type="protein sequence ID" value="ODM07300.1"/>
    <property type="molecule type" value="Genomic_DNA"/>
</dbReference>
<accession>A0A1E3AF05</accession>
<dbReference type="InterPro" id="IPR003495">
    <property type="entry name" value="CobW/HypB/UreG_nucleotide-bd"/>
</dbReference>
<dbReference type="GO" id="GO:0005737">
    <property type="term" value="C:cytoplasm"/>
    <property type="evidence" value="ECO:0007669"/>
    <property type="project" value="TreeGrafter"/>
</dbReference>
<dbReference type="Proteomes" id="UP000094271">
    <property type="component" value="Unassembled WGS sequence"/>
</dbReference>
<evidence type="ECO:0000313" key="6">
    <source>
        <dbReference type="Proteomes" id="UP000094271"/>
    </source>
</evidence>
<dbReference type="EMBL" id="MEHD01000051">
    <property type="protein sequence ID" value="ODR45741.1"/>
    <property type="molecule type" value="Genomic_DNA"/>
</dbReference>
<evidence type="ECO:0000313" key="4">
    <source>
        <dbReference type="EMBL" id="ODR55038.1"/>
    </source>
</evidence>
<dbReference type="OrthoDB" id="9808822at2"/>
<evidence type="ECO:0000313" key="3">
    <source>
        <dbReference type="EMBL" id="ODR45741.1"/>
    </source>
</evidence>
<gene>
    <name evidence="2" type="primary">yciC_1</name>
    <name evidence="4" type="ORF">BEI59_03700</name>
    <name evidence="2" type="ORF">BEI61_03190</name>
    <name evidence="3" type="ORF">BEI63_28585</name>
</gene>
<dbReference type="SUPFAM" id="SSF52540">
    <property type="entry name" value="P-loop containing nucleoside triphosphate hydrolases"/>
    <property type="match status" value="1"/>
</dbReference>
<proteinExistence type="predicted"/>
<dbReference type="PANTHER" id="PTHR13748">
    <property type="entry name" value="COBW-RELATED"/>
    <property type="match status" value="1"/>
</dbReference>
<reference evidence="3 7" key="2">
    <citation type="submission" date="2016-08" db="EMBL/GenBank/DDBJ databases">
        <title>Characterization of Isolates of Eisenbergiella tayi Derived from Blood Cultures, Using Whole Genome Sequencing.</title>
        <authorList>
            <person name="Bernier A.-M."/>
            <person name="Burdz T."/>
            <person name="Wiebe D."/>
            <person name="Bernard K."/>
        </authorList>
    </citation>
    <scope>NUCLEOTIDE SEQUENCE [LARGE SCALE GENOMIC DNA]</scope>
    <source>
        <strain evidence="3 7">NML120146</strain>
    </source>
</reference>
<keyword evidence="7" id="KW-1185">Reference proteome</keyword>
<dbReference type="AlphaFoldDB" id="A0A1E3AF05"/>
<dbReference type="CDD" id="cd03112">
    <property type="entry name" value="CobW-like"/>
    <property type="match status" value="1"/>
</dbReference>
<protein>
    <submittedName>
        <fullName evidence="2">Putative metal chaperone YciC</fullName>
    </submittedName>
</protein>
<dbReference type="Proteomes" id="UP000094869">
    <property type="component" value="Unassembled WGS sequence"/>
</dbReference>
<organism evidence="2 5">
    <name type="scientific">Eisenbergiella tayi</name>
    <dbReference type="NCBI Taxonomy" id="1432052"/>
    <lineage>
        <taxon>Bacteria</taxon>
        <taxon>Bacillati</taxon>
        <taxon>Bacillota</taxon>
        <taxon>Clostridia</taxon>
        <taxon>Lachnospirales</taxon>
        <taxon>Lachnospiraceae</taxon>
        <taxon>Eisenbergiella</taxon>
    </lineage>
</organism>
<dbReference type="InterPro" id="IPR027417">
    <property type="entry name" value="P-loop_NTPase"/>
</dbReference>
<dbReference type="RefSeq" id="WP_069152980.1">
    <property type="nucleotide sequence ID" value="NZ_DBFYTW010000323.1"/>
</dbReference>
<reference evidence="4 6" key="3">
    <citation type="submission" date="2016-08" db="EMBL/GenBank/DDBJ databases">
        <authorList>
            <person name="Seilhamer J.J."/>
        </authorList>
    </citation>
    <scope>NUCLEOTIDE SEQUENCE [LARGE SCALE GENOMIC DNA]</scope>
    <source>
        <strain evidence="4 6">NML150140-1</strain>
    </source>
</reference>
<evidence type="ECO:0000313" key="5">
    <source>
        <dbReference type="Proteomes" id="UP000094067"/>
    </source>
</evidence>
<dbReference type="Pfam" id="PF02492">
    <property type="entry name" value="cobW"/>
    <property type="match status" value="1"/>
</dbReference>
<dbReference type="InterPro" id="IPR051316">
    <property type="entry name" value="Zinc-reg_GTPase_activator"/>
</dbReference>
<feature type="domain" description="CobW/HypB/UreG nucleotide-binding" evidence="1">
    <location>
        <begin position="4"/>
        <end position="176"/>
    </location>
</feature>
<dbReference type="Gene3D" id="3.40.50.300">
    <property type="entry name" value="P-loop containing nucleotide triphosphate hydrolases"/>
    <property type="match status" value="1"/>
</dbReference>